<dbReference type="GO" id="GO:0061908">
    <property type="term" value="C:phagophore"/>
    <property type="evidence" value="ECO:0007669"/>
    <property type="project" value="TreeGrafter"/>
</dbReference>
<feature type="compositionally biased region" description="Pro residues" evidence="12">
    <location>
        <begin position="1571"/>
        <end position="1582"/>
    </location>
</feature>
<feature type="compositionally biased region" description="Acidic residues" evidence="12">
    <location>
        <begin position="848"/>
        <end position="860"/>
    </location>
</feature>
<dbReference type="GO" id="GO:0061709">
    <property type="term" value="P:reticulophagy"/>
    <property type="evidence" value="ECO:0007669"/>
    <property type="project" value="TreeGrafter"/>
</dbReference>
<evidence type="ECO:0000256" key="1">
    <source>
        <dbReference type="ARBA" id="ARBA00004406"/>
    </source>
</evidence>
<feature type="region of interest" description="Disordered" evidence="12">
    <location>
        <begin position="1785"/>
        <end position="1824"/>
    </location>
</feature>
<sequence>MSWMSGFTWSESIKKRASRYLLQRYLGQFLEEKLTLDQLNIDLYNGRGRVTNVSLDVQALNELGEQQQLPLEFVDGFITEVSISIPWAALLREASYVEVKSLRLTVQPRQRTDTGTSMFESMWSSMTSSMQLAQECLQQDTANMANAQPLESVEKFAQTIDSILSKVKVRFIDTVIRLEHVPLDSSTGVAMEMCIQNLEYSDEAGLDPNSTSLDCKESTKTYIISAFTTKRFYLEGVTFNTDEFPSHARTFSKSMVESTSSTPDSKNSDSLFSSALMSPTQNAPHTPPEGNTANNVSESNPIMFAKLAGRQEVRLKIKQEEGMSGPKVELEITLGSLTLFLSPRQLHVLLELAHGLASPDLEDVSNVVPRTYMEKPMAGSDFSRIERELIHQTYPAPDLRTTDLRYTQGWSTDPVDESDNEDEFLPMQLPGSSSMSGSMMSNNVSMEGSISTSSISSKSSTTNLSKHNKHRYNVDNDTSAETSQFHMRMSSIALVLLHEDILTPCVEGRFTVGLTSSSIKQMRSIAKEFFKQLGMFATGGYGSKDFDKVSRLLVDACRLSHIRLLAAPLIIEGNEKTTSQFSTISGNLTLASLEVVECLVDSTNPGSYGTPTMEFVELLGFSKESVTELGFSNKTDFRMRFKYTEKAVRHAHSTRFAHPRTEIDIQLEPCSSEVDITIIDRISAVLNPQPICTGNPAVNTRDNQQTSFDQAVDNTTLPDSRVDVKVSASSCTIRLRFPVPDLRPLHDMNRAPWWKRSVRPDCMVLQMTDAQIRFSTESRSHCLARYELQCRCLSLLYVETEGDAPLEIGRVTADEKSDASYQQVSEGFGWARIVITMYPRRLGAQLEDSSEGEPDSSLDESLEKTPKHEPSPFSSKRVIRESDTPHSRSHEQTEKYEQSEGEELIIPGNRQEMLEFIEEGTRGSRLQLDISLPCVSVQIPSKRVYELLYNRFNTDLFLWEPSAPKPRCMSHMESHVGLDLASTLLPESGTLPRFRMCKSGIQCSDSESDDEDVFHSTEDYYKNRMSRNLVDAQSKVAVTVNISQGLLVIRTPVRDSTRNVIPMQHGEVVIRLEDATIFSVTAFRGDDDLGYMCGMARNMWLNHCGLATSSSQTPPLRSASANSVIPHCHGTIYRSESGCNTGGGLANATETDMVTLAVRIQAAHQTHRVKTFRVALGMRNATLRHRMCSHATAWYTQLIDCLDVADYPVPGYAPPGVLTELHLHLWDCAVDYRPLHLPLRSVLTLGNFSVSSNIAAQTNTSTLRFIAEEVALFVSDKVSGKCVDLRRGYVCVMNLGLFELSLRLNEKMCGGAPRVDLRASNNVLHVRTCSDSGRALMQLLNYIASDGDLMPNPAATATAAENMPAPPSRRSPEESLVDVESISTLSRSQVERVYSLMEDALEETVKGTMTQNVDGRTPMTENRVEVFFFPDEACPTTATTVAAAVAAGPHSHGVTETRGRKCSARECGAKTTTAVACDALESDDVDEEFCILGEEAGVGIIPRCGVPEVRWLCQESLRIVDNHFYVPAGKADLLQAPPNFPAPVLKYTLCEMTLIWHMYGGKDFEETQTQPLPPPPPPPPPSSSSSSSSSSSTSSSSSSSCQKHVTINENARYNITHGRSRSAVGGVSFSKSSANEVHFGSVPNSPCATRGRESLVDWQTLGGQGRRHDVLMELQLNKIRFQHEVYPENTAEASRQVLLVNEIEIRDRLASSRINKFLYQYSSEARPKQSHANMFTMKAVHVRPDPRLSAQECCLKLSLLPLRLNIDQDSLLFLIEFFNELGGGGSKQSQENTSAPNNSSQSTPVSKQGTPTHHPPVMSVNDDASMNDAMMNMSQNDIIDQNLLILLEDELTIKENKMKAKTVYEVHDDSQPIYFRSVVFSPEVLVKLDYQGKRVDLTHGPFAGLLMGLAQLNCSELRLKRLSHRYGLLGYDKLLAYLASEWLQDIKKNQLPGLLSGVGPMYSVVQLFQGIRDLFWLPIEQYQKDGRIVRGLQRGANSFTTSTAMAALELTSRLVQAIQSTAETAYDMVSPGPSVRYKNKGQKGRRKRHNQPLDIREGVANAYMLVKEGLGETATQLVRVASEEHEHKGVSGAVGGVLRQIPPTVVKPIILATEATSNVLGGMRSQLVPDARREAVQKWRQDSDAS</sequence>
<dbReference type="GO" id="GO:0000045">
    <property type="term" value="P:autophagosome assembly"/>
    <property type="evidence" value="ECO:0007669"/>
    <property type="project" value="TreeGrafter"/>
</dbReference>
<feature type="compositionally biased region" description="Low complexity" evidence="12">
    <location>
        <begin position="1583"/>
        <end position="1600"/>
    </location>
</feature>
<feature type="compositionally biased region" description="Polar residues" evidence="12">
    <location>
        <begin position="1787"/>
        <end position="1811"/>
    </location>
</feature>
<evidence type="ECO:0000313" key="13">
    <source>
        <dbReference type="EMBL" id="EFN86545.1"/>
    </source>
</evidence>
<organism evidence="14">
    <name type="scientific">Harpegnathos saltator</name>
    <name type="common">Jerdon's jumping ant</name>
    <dbReference type="NCBI Taxonomy" id="610380"/>
    <lineage>
        <taxon>Eukaryota</taxon>
        <taxon>Metazoa</taxon>
        <taxon>Ecdysozoa</taxon>
        <taxon>Arthropoda</taxon>
        <taxon>Hexapoda</taxon>
        <taxon>Insecta</taxon>
        <taxon>Pterygota</taxon>
        <taxon>Neoptera</taxon>
        <taxon>Endopterygota</taxon>
        <taxon>Hymenoptera</taxon>
        <taxon>Apocrita</taxon>
        <taxon>Aculeata</taxon>
        <taxon>Formicoidea</taxon>
        <taxon>Formicidae</taxon>
        <taxon>Ponerinae</taxon>
        <taxon>Ponerini</taxon>
        <taxon>Harpegnathos</taxon>
    </lineage>
</organism>
<evidence type="ECO:0000256" key="10">
    <source>
        <dbReference type="ARBA" id="ARBA00024479"/>
    </source>
</evidence>
<comment type="similarity">
    <text evidence="3">Belongs to the ATG2 family.</text>
</comment>
<comment type="catalytic activity">
    <reaction evidence="10">
        <text>a 1,2-diacyl-sn-glycero-3-phospho-L-serine(in) = a 1,2-diacyl-sn-glycero-3-phospho-L-serine(out)</text>
        <dbReference type="Rhea" id="RHEA:38663"/>
        <dbReference type="ChEBI" id="CHEBI:57262"/>
    </reaction>
</comment>
<feature type="region of interest" description="Disordered" evidence="12">
    <location>
        <begin position="1565"/>
        <end position="1603"/>
    </location>
</feature>
<dbReference type="GO" id="GO:0000422">
    <property type="term" value="P:autophagy of mitochondrion"/>
    <property type="evidence" value="ECO:0007669"/>
    <property type="project" value="TreeGrafter"/>
</dbReference>
<evidence type="ECO:0000313" key="14">
    <source>
        <dbReference type="Proteomes" id="UP000008237"/>
    </source>
</evidence>
<dbReference type="InParanoid" id="E2BCN5"/>
<protein>
    <recommendedName>
        <fullName evidence="4">Autophagy-related protein 2</fullName>
    </recommendedName>
</protein>
<dbReference type="InterPro" id="IPR026849">
    <property type="entry name" value="ATG2"/>
</dbReference>
<feature type="compositionally biased region" description="Basic residues" evidence="12">
    <location>
        <begin position="2037"/>
        <end position="2050"/>
    </location>
</feature>
<dbReference type="GO" id="GO:0061723">
    <property type="term" value="P:glycophagy"/>
    <property type="evidence" value="ECO:0007669"/>
    <property type="project" value="TreeGrafter"/>
</dbReference>
<evidence type="ECO:0000256" key="4">
    <source>
        <dbReference type="ARBA" id="ARBA00018070"/>
    </source>
</evidence>
<feature type="compositionally biased region" description="Basic and acidic residues" evidence="12">
    <location>
        <begin position="878"/>
        <end position="898"/>
    </location>
</feature>
<feature type="region of interest" description="Disordered" evidence="12">
    <location>
        <begin position="446"/>
        <end position="477"/>
    </location>
</feature>
<name>E2BCN5_HARSA</name>
<evidence type="ECO:0000256" key="7">
    <source>
        <dbReference type="ARBA" id="ARBA00023006"/>
    </source>
</evidence>
<evidence type="ECO:0000256" key="9">
    <source>
        <dbReference type="ARBA" id="ARBA00023136"/>
    </source>
</evidence>
<evidence type="ECO:0000256" key="12">
    <source>
        <dbReference type="SAM" id="MobiDB-lite"/>
    </source>
</evidence>
<keyword evidence="7" id="KW-0072">Autophagy</keyword>
<evidence type="ECO:0000256" key="11">
    <source>
        <dbReference type="ARBA" id="ARBA00024615"/>
    </source>
</evidence>
<proteinExistence type="inferred from homology"/>
<feature type="compositionally biased region" description="Low complexity" evidence="12">
    <location>
        <begin position="446"/>
        <end position="462"/>
    </location>
</feature>
<keyword evidence="5" id="KW-0813">Transport</keyword>
<keyword evidence="9" id="KW-0472">Membrane</keyword>
<dbReference type="PANTHER" id="PTHR13190">
    <property type="entry name" value="AUTOPHAGY-RELATED 2, ISOFORM A"/>
    <property type="match status" value="1"/>
</dbReference>
<keyword evidence="14" id="KW-1185">Reference proteome</keyword>
<evidence type="ECO:0000256" key="2">
    <source>
        <dbReference type="ARBA" id="ARBA00004623"/>
    </source>
</evidence>
<dbReference type="OMA" id="VDNHFCL"/>
<feature type="compositionally biased region" description="Basic and acidic residues" evidence="12">
    <location>
        <begin position="861"/>
        <end position="870"/>
    </location>
</feature>
<feature type="region of interest" description="Disordered" evidence="12">
    <location>
        <begin position="255"/>
        <end position="297"/>
    </location>
</feature>
<evidence type="ECO:0000256" key="5">
    <source>
        <dbReference type="ARBA" id="ARBA00022448"/>
    </source>
</evidence>
<accession>E2BCN5</accession>
<comment type="catalytic activity">
    <reaction evidence="11">
        <text>a 1,2-diacyl-sn-glycero-3-phosphoethanolamine(in) = a 1,2-diacyl-sn-glycero-3-phosphoethanolamine(out)</text>
        <dbReference type="Rhea" id="RHEA:38895"/>
        <dbReference type="ChEBI" id="CHEBI:64612"/>
    </reaction>
</comment>
<dbReference type="STRING" id="610380.E2BCN5"/>
<dbReference type="PANTHER" id="PTHR13190:SF1">
    <property type="entry name" value="AUTOPHAGY-RELATED 2, ISOFORM A"/>
    <property type="match status" value="1"/>
</dbReference>
<dbReference type="GO" id="GO:0034045">
    <property type="term" value="C:phagophore assembly site membrane"/>
    <property type="evidence" value="ECO:0007669"/>
    <property type="project" value="UniProtKB-SubCell"/>
</dbReference>
<dbReference type="Proteomes" id="UP000008237">
    <property type="component" value="Unassembled WGS sequence"/>
</dbReference>
<reference evidence="13 14" key="1">
    <citation type="journal article" date="2010" name="Science">
        <title>Genomic comparison of the ants Camponotus floridanus and Harpegnathos saltator.</title>
        <authorList>
            <person name="Bonasio R."/>
            <person name="Zhang G."/>
            <person name="Ye C."/>
            <person name="Mutti N.S."/>
            <person name="Fang X."/>
            <person name="Qin N."/>
            <person name="Donahue G."/>
            <person name="Yang P."/>
            <person name="Li Q."/>
            <person name="Li C."/>
            <person name="Zhang P."/>
            <person name="Huang Z."/>
            <person name="Berger S.L."/>
            <person name="Reinberg D."/>
            <person name="Wang J."/>
            <person name="Liebig J."/>
        </authorList>
    </citation>
    <scope>NUCLEOTIDE SEQUENCE [LARGE SCALE GENOMIC DNA]</scope>
    <source>
        <strain evidence="13 14">R22 G/1</strain>
    </source>
</reference>
<evidence type="ECO:0000256" key="8">
    <source>
        <dbReference type="ARBA" id="ARBA00023055"/>
    </source>
</evidence>
<dbReference type="GO" id="GO:0043495">
    <property type="term" value="F:protein-membrane adaptor activity"/>
    <property type="evidence" value="ECO:0007669"/>
    <property type="project" value="TreeGrafter"/>
</dbReference>
<dbReference type="EMBL" id="GL447336">
    <property type="protein sequence ID" value="EFN86545.1"/>
    <property type="molecule type" value="Genomic_DNA"/>
</dbReference>
<dbReference type="GO" id="GO:0032266">
    <property type="term" value="F:phosphatidylinositol-3-phosphate binding"/>
    <property type="evidence" value="ECO:0007669"/>
    <property type="project" value="TreeGrafter"/>
</dbReference>
<feature type="region of interest" description="Disordered" evidence="12">
    <location>
        <begin position="2029"/>
        <end position="2050"/>
    </location>
</feature>
<keyword evidence="6" id="KW-0256">Endoplasmic reticulum</keyword>
<evidence type="ECO:0000256" key="6">
    <source>
        <dbReference type="ARBA" id="ARBA00022824"/>
    </source>
</evidence>
<dbReference type="GO" id="GO:0034727">
    <property type="term" value="P:piecemeal microautophagy of the nucleus"/>
    <property type="evidence" value="ECO:0007669"/>
    <property type="project" value="TreeGrafter"/>
</dbReference>
<dbReference type="OrthoDB" id="18982at2759"/>
<dbReference type="FunCoup" id="E2BCN5">
    <property type="interactions" value="778"/>
</dbReference>
<keyword evidence="8" id="KW-0445">Lipid transport</keyword>
<feature type="region of interest" description="Disordered" evidence="12">
    <location>
        <begin position="845"/>
        <end position="908"/>
    </location>
</feature>
<gene>
    <name evidence="13" type="ORF">EAI_04383</name>
</gene>
<dbReference type="Pfam" id="PF13329">
    <property type="entry name" value="ATG2_CAD"/>
    <property type="match status" value="3"/>
</dbReference>
<dbReference type="GO" id="GO:0006869">
    <property type="term" value="P:lipid transport"/>
    <property type="evidence" value="ECO:0007669"/>
    <property type="project" value="UniProtKB-KW"/>
</dbReference>
<evidence type="ECO:0000256" key="3">
    <source>
        <dbReference type="ARBA" id="ARBA00009714"/>
    </source>
</evidence>
<dbReference type="GO" id="GO:0005789">
    <property type="term" value="C:endoplasmic reticulum membrane"/>
    <property type="evidence" value="ECO:0007669"/>
    <property type="project" value="UniProtKB-SubCell"/>
</dbReference>
<comment type="subcellular location">
    <subcellularLocation>
        <location evidence="1">Endoplasmic reticulum membrane</location>
        <topology evidence="1">Peripheral membrane protein</topology>
    </subcellularLocation>
    <subcellularLocation>
        <location evidence="2">Preautophagosomal structure membrane</location>
        <topology evidence="2">Peripheral membrane protein</topology>
    </subcellularLocation>
</comment>